<dbReference type="PANTHER" id="PTHR43617">
    <property type="entry name" value="L-AMINO ACID N-ACETYLTRANSFERASE"/>
    <property type="match status" value="1"/>
</dbReference>
<evidence type="ECO:0000313" key="2">
    <source>
        <dbReference type="EMBL" id="MBS3063235.1"/>
    </source>
</evidence>
<dbReference type="CDD" id="cd04301">
    <property type="entry name" value="NAT_SF"/>
    <property type="match status" value="1"/>
</dbReference>
<comment type="caution">
    <text evidence="2">The sequence shown here is derived from an EMBL/GenBank/DDBJ whole genome shotgun (WGS) entry which is preliminary data.</text>
</comment>
<gene>
    <name evidence="2" type="ORF">J4203_05140</name>
</gene>
<dbReference type="SUPFAM" id="SSF55729">
    <property type="entry name" value="Acyl-CoA N-acyltransferases (Nat)"/>
    <property type="match status" value="1"/>
</dbReference>
<proteinExistence type="predicted"/>
<feature type="domain" description="N-acetyltransferase" evidence="1">
    <location>
        <begin position="1"/>
        <end position="154"/>
    </location>
</feature>
<name>A0A8T4LJ32_9ARCH</name>
<dbReference type="AlphaFoldDB" id="A0A8T4LJ32"/>
<accession>A0A8T4LJ32</accession>
<organism evidence="2 3">
    <name type="scientific">Candidatus Iainarchaeum sp</name>
    <dbReference type="NCBI Taxonomy" id="3101447"/>
    <lineage>
        <taxon>Archaea</taxon>
        <taxon>Candidatus Iainarchaeota</taxon>
        <taxon>Candidatus Iainarchaeia</taxon>
        <taxon>Candidatus Iainarchaeales</taxon>
        <taxon>Candidatus Iainarchaeaceae</taxon>
        <taxon>Candidatus Iainarchaeum</taxon>
    </lineage>
</organism>
<reference evidence="2" key="1">
    <citation type="submission" date="2021-03" db="EMBL/GenBank/DDBJ databases">
        <authorList>
            <person name="Jaffe A."/>
        </authorList>
    </citation>
    <scope>NUCLEOTIDE SEQUENCE</scope>
    <source>
        <strain evidence="2">RIFCSPLOWO2_01_FULL_58_19</strain>
    </source>
</reference>
<dbReference type="EMBL" id="JAGVWE010000004">
    <property type="protein sequence ID" value="MBS3063235.1"/>
    <property type="molecule type" value="Genomic_DNA"/>
</dbReference>
<reference evidence="2" key="2">
    <citation type="submission" date="2021-05" db="EMBL/GenBank/DDBJ databases">
        <title>Protein family content uncovers lineage relationships and bacterial pathway maintenance mechanisms in DPANN archaea.</title>
        <authorList>
            <person name="Castelle C.J."/>
            <person name="Meheust R."/>
            <person name="Jaffe A.L."/>
            <person name="Seitz K."/>
            <person name="Gong X."/>
            <person name="Baker B.J."/>
            <person name="Banfield J.F."/>
        </authorList>
    </citation>
    <scope>NUCLEOTIDE SEQUENCE</scope>
    <source>
        <strain evidence="2">RIFCSPLOWO2_01_FULL_58_19</strain>
    </source>
</reference>
<dbReference type="GO" id="GO:0016747">
    <property type="term" value="F:acyltransferase activity, transferring groups other than amino-acyl groups"/>
    <property type="evidence" value="ECO:0007669"/>
    <property type="project" value="InterPro"/>
</dbReference>
<evidence type="ECO:0000259" key="1">
    <source>
        <dbReference type="PROSITE" id="PS51186"/>
    </source>
</evidence>
<dbReference type="PROSITE" id="PS51186">
    <property type="entry name" value="GNAT"/>
    <property type="match status" value="1"/>
</dbReference>
<dbReference type="InterPro" id="IPR000182">
    <property type="entry name" value="GNAT_dom"/>
</dbReference>
<dbReference type="Pfam" id="PF00583">
    <property type="entry name" value="Acetyltransf_1"/>
    <property type="match status" value="1"/>
</dbReference>
<evidence type="ECO:0000313" key="3">
    <source>
        <dbReference type="Proteomes" id="UP000678237"/>
    </source>
</evidence>
<dbReference type="Proteomes" id="UP000678237">
    <property type="component" value="Unassembled WGS sequence"/>
</dbReference>
<dbReference type="InterPro" id="IPR016181">
    <property type="entry name" value="Acyl_CoA_acyltransferase"/>
</dbReference>
<protein>
    <submittedName>
        <fullName evidence="2">GNAT family N-acetyltransferase</fullName>
    </submittedName>
</protein>
<dbReference type="Gene3D" id="3.40.630.30">
    <property type="match status" value="1"/>
</dbReference>
<dbReference type="InterPro" id="IPR050276">
    <property type="entry name" value="MshD_Acetyltransferase"/>
</dbReference>
<sequence length="157" mass="18759">MIRRAKSSDAASVYEIYYHPDVEPFMHFDWMPLPAFKKLWKRLMKEKEMWVVEETGKVLAYGGYLREVGKCRHVVNISAFAVRPCLHRKGLGSRLMRFFLARARRQGIKRVQLRAEADNRKAHWFYRKFGFKREGRLRKHCKQKTGYVDVIQLARLL</sequence>